<protein>
    <submittedName>
        <fullName evidence="3">Alkaline phosphatase</fullName>
    </submittedName>
</protein>
<dbReference type="InterPro" id="IPR032093">
    <property type="entry name" value="PhoD_N"/>
</dbReference>
<dbReference type="InterPro" id="IPR029052">
    <property type="entry name" value="Metallo-depent_PP-like"/>
</dbReference>
<dbReference type="InterPro" id="IPR006311">
    <property type="entry name" value="TAT_signal"/>
</dbReference>
<dbReference type="Pfam" id="PF16655">
    <property type="entry name" value="PhoD_N"/>
    <property type="match status" value="1"/>
</dbReference>
<dbReference type="PROSITE" id="PS51318">
    <property type="entry name" value="TAT"/>
    <property type="match status" value="1"/>
</dbReference>
<dbReference type="SUPFAM" id="SSF56300">
    <property type="entry name" value="Metallo-dependent phosphatases"/>
    <property type="match status" value="1"/>
</dbReference>
<dbReference type="RefSeq" id="WP_160739187.1">
    <property type="nucleotide sequence ID" value="NZ_WTYQ01000002.1"/>
</dbReference>
<evidence type="ECO:0000313" key="3">
    <source>
        <dbReference type="EMBL" id="MXP26043.1"/>
    </source>
</evidence>
<dbReference type="PANTHER" id="PTHR43606">
    <property type="entry name" value="PHOSPHATASE, PUTATIVE (AFU_ORTHOLOGUE AFUA_6G08710)-RELATED"/>
    <property type="match status" value="1"/>
</dbReference>
<feature type="domain" description="PhoD-like phosphatase metallophosphatase" evidence="1">
    <location>
        <begin position="137"/>
        <end position="509"/>
    </location>
</feature>
<dbReference type="InterPro" id="IPR052900">
    <property type="entry name" value="Phospholipid_Metab_Enz"/>
</dbReference>
<dbReference type="InterPro" id="IPR018946">
    <property type="entry name" value="PhoD-like_MPP"/>
</dbReference>
<dbReference type="InterPro" id="IPR038607">
    <property type="entry name" value="PhoD-like_sf"/>
</dbReference>
<evidence type="ECO:0000259" key="1">
    <source>
        <dbReference type="Pfam" id="PF09423"/>
    </source>
</evidence>
<comment type="caution">
    <text evidence="3">The sequence shown here is derived from an EMBL/GenBank/DDBJ whole genome shotgun (WGS) entry which is preliminary data.</text>
</comment>
<evidence type="ECO:0000313" key="4">
    <source>
        <dbReference type="Proteomes" id="UP000460561"/>
    </source>
</evidence>
<dbReference type="CDD" id="cd07389">
    <property type="entry name" value="MPP_PhoD"/>
    <property type="match status" value="1"/>
</dbReference>
<dbReference type="Proteomes" id="UP000460561">
    <property type="component" value="Unassembled WGS sequence"/>
</dbReference>
<dbReference type="Gene3D" id="3.60.21.70">
    <property type="entry name" value="PhoD-like phosphatase"/>
    <property type="match status" value="1"/>
</dbReference>
<name>A0A845A9W0_9SPHN</name>
<accession>A0A845A9W0</accession>
<dbReference type="EMBL" id="WTYQ01000002">
    <property type="protein sequence ID" value="MXP26043.1"/>
    <property type="molecule type" value="Genomic_DNA"/>
</dbReference>
<dbReference type="PANTHER" id="PTHR43606:SF7">
    <property type="entry name" value="PHOSPHATASE, PUTATIVE (AFU_ORTHOLOGUE AFUA_6G08710)-RELATED"/>
    <property type="match status" value="1"/>
</dbReference>
<dbReference type="OrthoDB" id="327733at2"/>
<dbReference type="AlphaFoldDB" id="A0A845A9W0"/>
<keyword evidence="4" id="KW-1185">Reference proteome</keyword>
<reference evidence="3 4" key="1">
    <citation type="submission" date="2019-12" db="EMBL/GenBank/DDBJ databases">
        <title>Genomic-based taxomic classification of the family Erythrobacteraceae.</title>
        <authorList>
            <person name="Xu L."/>
        </authorList>
    </citation>
    <scope>NUCLEOTIDE SEQUENCE [LARGE SCALE GENOMIC DNA]</scope>
    <source>
        <strain evidence="3 4">DSM 18604</strain>
    </source>
</reference>
<gene>
    <name evidence="3" type="ORF">GRI39_08305</name>
</gene>
<sequence>MDLSINRRSLVKLGMLGLGALSVPGAAAILTARGFSHGVASGEPTQNSVLLWTRYVAPNDTTLRAEIARDAGFTQVVGGGDVTARGDADHTAKITIGDLPANSWFYYRFVAPDGSISRVGRTRTLPQGDISRFGIGLFSCSNMGYGWFNAYGHAAKRNDIDLMIHVGDYFYEYNLGTYPDAAHIVPGRLIQPDHETVTLADYRLRYAAYRMDEDLQALHAAFPMIARWDDHESANDSWKGGAENHQPATEGPWSVRKAAAEKAYREWLPVSDKPWDSYQIGNLATIFITETRLTARTKQVSLKEALANGGDVAKALTDFRDNVWMDPSHTLMGQDQEQWLFNGLSNSKKSGTQWQIMAQQVVMGTLSSPPETLDWIPKNAPAQVRQFAEIGAAAAKAGLPFNFDSWDGYPVARNRLYEAALAADADLVVLAGDSHNAWGNNLMHGKNRVGVEFAGHSVTSPGFETYITGAAPADVANALRHANPGLAFTDTSQRGYVSLELTPEAVNGAWHFMSTIRQRDLTLASSKAMRVRPGQRVLENV</sequence>
<dbReference type="Pfam" id="PF09423">
    <property type="entry name" value="PhoD"/>
    <property type="match status" value="1"/>
</dbReference>
<organism evidence="3 4">
    <name type="scientific">Altericroceibacterium indicum</name>
    <dbReference type="NCBI Taxonomy" id="374177"/>
    <lineage>
        <taxon>Bacteria</taxon>
        <taxon>Pseudomonadati</taxon>
        <taxon>Pseudomonadota</taxon>
        <taxon>Alphaproteobacteria</taxon>
        <taxon>Sphingomonadales</taxon>
        <taxon>Erythrobacteraceae</taxon>
        <taxon>Altericroceibacterium</taxon>
    </lineage>
</organism>
<dbReference type="Gene3D" id="2.60.40.380">
    <property type="entry name" value="Purple acid phosphatase-like, N-terminal"/>
    <property type="match status" value="1"/>
</dbReference>
<evidence type="ECO:0000259" key="2">
    <source>
        <dbReference type="Pfam" id="PF16655"/>
    </source>
</evidence>
<feature type="domain" description="Phospholipase D N-terminal" evidence="2">
    <location>
        <begin position="37"/>
        <end position="124"/>
    </location>
</feature>
<proteinExistence type="predicted"/>